<keyword evidence="1" id="KW-0456">Lyase</keyword>
<feature type="non-terminal residue" evidence="3">
    <location>
        <position position="1"/>
    </location>
</feature>
<dbReference type="GO" id="GO:0016787">
    <property type="term" value="F:hydrolase activity"/>
    <property type="evidence" value="ECO:0007669"/>
    <property type="project" value="InterPro"/>
</dbReference>
<organism evidence="3">
    <name type="scientific">marine metagenome</name>
    <dbReference type="NCBI Taxonomy" id="408172"/>
    <lineage>
        <taxon>unclassified sequences</taxon>
        <taxon>metagenomes</taxon>
        <taxon>ecological metagenomes</taxon>
    </lineage>
</organism>
<dbReference type="Pfam" id="PF04909">
    <property type="entry name" value="Amidohydro_2"/>
    <property type="match status" value="1"/>
</dbReference>
<dbReference type="SUPFAM" id="SSF51556">
    <property type="entry name" value="Metallo-dependent hydrolases"/>
    <property type="match status" value="1"/>
</dbReference>
<reference evidence="3" key="1">
    <citation type="submission" date="2018-05" db="EMBL/GenBank/DDBJ databases">
        <authorList>
            <person name="Lanie J.A."/>
            <person name="Ng W.-L."/>
            <person name="Kazmierczak K.M."/>
            <person name="Andrzejewski T.M."/>
            <person name="Davidsen T.M."/>
            <person name="Wayne K.J."/>
            <person name="Tettelin H."/>
            <person name="Glass J.I."/>
            <person name="Rusch D."/>
            <person name="Podicherti R."/>
            <person name="Tsui H.-C.T."/>
            <person name="Winkler M.E."/>
        </authorList>
    </citation>
    <scope>NUCLEOTIDE SEQUENCE</scope>
</reference>
<dbReference type="GO" id="GO:0019748">
    <property type="term" value="P:secondary metabolic process"/>
    <property type="evidence" value="ECO:0007669"/>
    <property type="project" value="TreeGrafter"/>
</dbReference>
<feature type="domain" description="Amidohydrolase-related" evidence="2">
    <location>
        <begin position="93"/>
        <end position="384"/>
    </location>
</feature>
<sequence>VSCHGAETVGKHMDKNDMVLVSVDDHLCEPPDMFDEHLPSKWRDEAPKVLHTDDGNDVWAFNGAIIPNVGLNAVAGRPKEEYGIEPTAFDEIRPGCFDIHERIKDMDAGGVLGSMCFPSFPGFAGRLFAAHPDKAFAADLIRAYNDWHIHEWAGAYPGRFIPMALPMIWSAEECAAEVRRVAELGCHSMTFTENPVPLGEPSFHDEYWNPLWEALVDCNTVLSIHLGSSGQLVVTAPDAPMDVMIQMQPMNISTAASDLLWSTVPRRYPDLRIALSEGGAGWVPYFMDRADKTYDMHHLWTGQDFGDLRPSDVFRRNFLTCFITDPVGVVLRHEIGIENISWEMDYPHSDSNWPNAPEELAEVFAGVPDEDVDRITHLNAMDWYSYDPFAHRARSECTVGALRAEAGDHDISIRPFDKGRHAEKNVSLADFAEKT</sequence>
<dbReference type="PANTHER" id="PTHR21240:SF28">
    <property type="entry name" value="ISO-OROTATE DECARBOXYLASE (EUROFUNG)"/>
    <property type="match status" value="1"/>
</dbReference>
<dbReference type="PANTHER" id="PTHR21240">
    <property type="entry name" value="2-AMINO-3-CARBOXYLMUCONATE-6-SEMIALDEHYDE DECARBOXYLASE"/>
    <property type="match status" value="1"/>
</dbReference>
<accession>A0A381P6R6</accession>
<protein>
    <recommendedName>
        <fullName evidence="2">Amidohydrolase-related domain-containing protein</fullName>
    </recommendedName>
</protein>
<evidence type="ECO:0000313" key="3">
    <source>
        <dbReference type="EMBL" id="SUZ61908.1"/>
    </source>
</evidence>
<dbReference type="EMBL" id="UINC01000835">
    <property type="protein sequence ID" value="SUZ61908.1"/>
    <property type="molecule type" value="Genomic_DNA"/>
</dbReference>
<evidence type="ECO:0000259" key="2">
    <source>
        <dbReference type="Pfam" id="PF04909"/>
    </source>
</evidence>
<dbReference type="InterPro" id="IPR032466">
    <property type="entry name" value="Metal_Hydrolase"/>
</dbReference>
<dbReference type="InterPro" id="IPR032465">
    <property type="entry name" value="ACMSD"/>
</dbReference>
<dbReference type="Gene3D" id="3.20.20.140">
    <property type="entry name" value="Metal-dependent hydrolases"/>
    <property type="match status" value="1"/>
</dbReference>
<dbReference type="GO" id="GO:0016831">
    <property type="term" value="F:carboxy-lyase activity"/>
    <property type="evidence" value="ECO:0007669"/>
    <property type="project" value="InterPro"/>
</dbReference>
<name>A0A381P6R6_9ZZZZ</name>
<dbReference type="InterPro" id="IPR006680">
    <property type="entry name" value="Amidohydro-rel"/>
</dbReference>
<proteinExistence type="predicted"/>
<evidence type="ECO:0000256" key="1">
    <source>
        <dbReference type="ARBA" id="ARBA00023239"/>
    </source>
</evidence>
<dbReference type="AlphaFoldDB" id="A0A381P6R6"/>
<gene>
    <name evidence="3" type="ORF">METZ01_LOCUS14762</name>
</gene>
<dbReference type="GO" id="GO:0005737">
    <property type="term" value="C:cytoplasm"/>
    <property type="evidence" value="ECO:0007669"/>
    <property type="project" value="TreeGrafter"/>
</dbReference>